<dbReference type="Proteomes" id="UP000176303">
    <property type="component" value="Unassembled WGS sequence"/>
</dbReference>
<name>A0A1F7U2U7_9BACT</name>
<keyword evidence="1" id="KW-0812">Transmembrane</keyword>
<dbReference type="InterPro" id="IPR012902">
    <property type="entry name" value="N_methyl_site"/>
</dbReference>
<evidence type="ECO:0000313" key="2">
    <source>
        <dbReference type="EMBL" id="OGL72561.1"/>
    </source>
</evidence>
<accession>A0A1F7U2U7</accession>
<gene>
    <name evidence="2" type="ORF">A3D72_03140</name>
</gene>
<proteinExistence type="predicted"/>
<comment type="caution">
    <text evidence="2">The sequence shown here is derived from an EMBL/GenBank/DDBJ whole genome shotgun (WGS) entry which is preliminary data.</text>
</comment>
<keyword evidence="1" id="KW-1133">Transmembrane helix</keyword>
<dbReference type="PANTHER" id="PTHR30093:SF2">
    <property type="entry name" value="TYPE II SECRETION SYSTEM PROTEIN H"/>
    <property type="match status" value="1"/>
</dbReference>
<feature type="transmembrane region" description="Helical" evidence="1">
    <location>
        <begin position="12"/>
        <end position="35"/>
    </location>
</feature>
<dbReference type="Gene3D" id="3.30.700.10">
    <property type="entry name" value="Glycoprotein, Type 4 Pilin"/>
    <property type="match status" value="1"/>
</dbReference>
<dbReference type="NCBIfam" id="TIGR02532">
    <property type="entry name" value="IV_pilin_GFxxxE"/>
    <property type="match status" value="1"/>
</dbReference>
<sequence length="162" mass="16915">MIGNLIKNRKGFTLVELLIIIAIISILFSVILVAVDPARRFAEARNAVRQMDVRDILEAILTYTVDFKGNLPAGIDNLPGTSQILGTKTTGCGGQCTATTGVGPDCLDLTSSLVETYLSAIPADPGSGSAANTDYFVNKTAGGRILVGACDPERGASISVSR</sequence>
<evidence type="ECO:0000313" key="3">
    <source>
        <dbReference type="Proteomes" id="UP000176303"/>
    </source>
</evidence>
<dbReference type="PROSITE" id="PS00409">
    <property type="entry name" value="PROKAR_NTER_METHYL"/>
    <property type="match status" value="1"/>
</dbReference>
<dbReference type="AlphaFoldDB" id="A0A1F7U2U7"/>
<dbReference type="EMBL" id="MGDZ01000059">
    <property type="protein sequence ID" value="OGL72561.1"/>
    <property type="molecule type" value="Genomic_DNA"/>
</dbReference>
<evidence type="ECO:0000256" key="1">
    <source>
        <dbReference type="SAM" id="Phobius"/>
    </source>
</evidence>
<evidence type="ECO:0008006" key="4">
    <source>
        <dbReference type="Google" id="ProtNLM"/>
    </source>
</evidence>
<organism evidence="2 3">
    <name type="scientific">Candidatus Uhrbacteria bacterium RIFCSPHIGHO2_02_FULL_57_19</name>
    <dbReference type="NCBI Taxonomy" id="1802391"/>
    <lineage>
        <taxon>Bacteria</taxon>
        <taxon>Candidatus Uhriibacteriota</taxon>
    </lineage>
</organism>
<dbReference type="PANTHER" id="PTHR30093">
    <property type="entry name" value="GENERAL SECRETION PATHWAY PROTEIN G"/>
    <property type="match status" value="1"/>
</dbReference>
<protein>
    <recommendedName>
        <fullName evidence="4">Type II secretion system protein GspG C-terminal domain-containing protein</fullName>
    </recommendedName>
</protein>
<dbReference type="SUPFAM" id="SSF54523">
    <property type="entry name" value="Pili subunits"/>
    <property type="match status" value="1"/>
</dbReference>
<dbReference type="STRING" id="1802391.A3D72_03140"/>
<keyword evidence="1" id="KW-0472">Membrane</keyword>
<reference evidence="2 3" key="1">
    <citation type="journal article" date="2016" name="Nat. Commun.">
        <title>Thousands of microbial genomes shed light on interconnected biogeochemical processes in an aquifer system.</title>
        <authorList>
            <person name="Anantharaman K."/>
            <person name="Brown C.T."/>
            <person name="Hug L.A."/>
            <person name="Sharon I."/>
            <person name="Castelle C.J."/>
            <person name="Probst A.J."/>
            <person name="Thomas B.C."/>
            <person name="Singh A."/>
            <person name="Wilkins M.J."/>
            <person name="Karaoz U."/>
            <person name="Brodie E.L."/>
            <person name="Williams K.H."/>
            <person name="Hubbard S.S."/>
            <person name="Banfield J.F."/>
        </authorList>
    </citation>
    <scope>NUCLEOTIDE SEQUENCE [LARGE SCALE GENOMIC DNA]</scope>
</reference>
<dbReference type="InterPro" id="IPR045584">
    <property type="entry name" value="Pilin-like"/>
</dbReference>
<dbReference type="Pfam" id="PF07963">
    <property type="entry name" value="N_methyl"/>
    <property type="match status" value="1"/>
</dbReference>